<sequence length="181" mass="21209">MNKKSANTQHQVEQALFQLMQAEKFDNISITTISEKAKVSRMSFYRNYTSKEDILNKFLARLYDKFLFDVAAQKLTQVTQLLDIYFSYFQENPQIIRAITNAGVEGLALRMQTAFFRDFFEKRFGEKQVISLYDVSYYSGAVFSVLILWNQENYQKPLTELVAQTSKIMSKELENYPDTNH</sequence>
<evidence type="ECO:0000313" key="4">
    <source>
        <dbReference type="EMBL" id="KRL97221.1"/>
    </source>
</evidence>
<dbReference type="Gene3D" id="1.10.357.10">
    <property type="entry name" value="Tetracycline Repressor, domain 2"/>
    <property type="match status" value="1"/>
</dbReference>
<dbReference type="RefSeq" id="WP_056961586.1">
    <property type="nucleotide sequence ID" value="NZ_AZFQ01000053.1"/>
</dbReference>
<comment type="caution">
    <text evidence="4">The sequence shown here is derived from an EMBL/GenBank/DDBJ whole genome shotgun (WGS) entry which is preliminary data.</text>
</comment>
<accession>A0A0R1V387</accession>
<organism evidence="4 5">
    <name type="scientific">Liquorilactobacillus satsumensis DSM 16230 = JCM 12392</name>
    <dbReference type="NCBI Taxonomy" id="1423801"/>
    <lineage>
        <taxon>Bacteria</taxon>
        <taxon>Bacillati</taxon>
        <taxon>Bacillota</taxon>
        <taxon>Bacilli</taxon>
        <taxon>Lactobacillales</taxon>
        <taxon>Lactobacillaceae</taxon>
        <taxon>Liquorilactobacillus</taxon>
    </lineage>
</organism>
<dbReference type="GeneID" id="98309018"/>
<keyword evidence="1 2" id="KW-0238">DNA-binding</keyword>
<keyword evidence="5" id="KW-1185">Reference proteome</keyword>
<dbReference type="STRING" id="1423801.FD50_GL001777"/>
<dbReference type="PATRIC" id="fig|1423801.4.peg.1816"/>
<protein>
    <recommendedName>
        <fullName evidence="3">HTH tetR-type domain-containing protein</fullName>
    </recommendedName>
</protein>
<dbReference type="SUPFAM" id="SSF46689">
    <property type="entry name" value="Homeodomain-like"/>
    <property type="match status" value="1"/>
</dbReference>
<dbReference type="InterPro" id="IPR050624">
    <property type="entry name" value="HTH-type_Tx_Regulator"/>
</dbReference>
<evidence type="ECO:0000256" key="1">
    <source>
        <dbReference type="ARBA" id="ARBA00023125"/>
    </source>
</evidence>
<dbReference type="InterPro" id="IPR001647">
    <property type="entry name" value="HTH_TetR"/>
</dbReference>
<dbReference type="Pfam" id="PF00440">
    <property type="entry name" value="TetR_N"/>
    <property type="match status" value="1"/>
</dbReference>
<feature type="DNA-binding region" description="H-T-H motif" evidence="2">
    <location>
        <begin position="29"/>
        <end position="48"/>
    </location>
</feature>
<proteinExistence type="predicted"/>
<evidence type="ECO:0000313" key="5">
    <source>
        <dbReference type="Proteomes" id="UP000051166"/>
    </source>
</evidence>
<evidence type="ECO:0000256" key="2">
    <source>
        <dbReference type="PROSITE-ProRule" id="PRU00335"/>
    </source>
</evidence>
<feature type="domain" description="HTH tetR-type" evidence="3">
    <location>
        <begin position="6"/>
        <end position="66"/>
    </location>
</feature>
<dbReference type="PANTHER" id="PTHR43479:SF11">
    <property type="entry name" value="ACREF_ENVCD OPERON REPRESSOR-RELATED"/>
    <property type="match status" value="1"/>
</dbReference>
<dbReference type="EMBL" id="AZFQ01000053">
    <property type="protein sequence ID" value="KRL97221.1"/>
    <property type="molecule type" value="Genomic_DNA"/>
</dbReference>
<dbReference type="PANTHER" id="PTHR43479">
    <property type="entry name" value="ACREF/ENVCD OPERON REPRESSOR-RELATED"/>
    <property type="match status" value="1"/>
</dbReference>
<dbReference type="GO" id="GO:0003677">
    <property type="term" value="F:DNA binding"/>
    <property type="evidence" value="ECO:0007669"/>
    <property type="project" value="UniProtKB-UniRule"/>
</dbReference>
<dbReference type="OrthoDB" id="9810250at2"/>
<dbReference type="AlphaFoldDB" id="A0A0R1V387"/>
<name>A0A0R1V387_9LACO</name>
<dbReference type="InterPro" id="IPR009057">
    <property type="entry name" value="Homeodomain-like_sf"/>
</dbReference>
<reference evidence="4 5" key="1">
    <citation type="journal article" date="2015" name="Genome Announc.">
        <title>Expanding the biotechnology potential of lactobacilli through comparative genomics of 213 strains and associated genera.</title>
        <authorList>
            <person name="Sun Z."/>
            <person name="Harris H.M."/>
            <person name="McCann A."/>
            <person name="Guo C."/>
            <person name="Argimon S."/>
            <person name="Zhang W."/>
            <person name="Yang X."/>
            <person name="Jeffery I.B."/>
            <person name="Cooney J.C."/>
            <person name="Kagawa T.F."/>
            <person name="Liu W."/>
            <person name="Song Y."/>
            <person name="Salvetti E."/>
            <person name="Wrobel A."/>
            <person name="Rasinkangas P."/>
            <person name="Parkhill J."/>
            <person name="Rea M.C."/>
            <person name="O'Sullivan O."/>
            <person name="Ritari J."/>
            <person name="Douillard F.P."/>
            <person name="Paul Ross R."/>
            <person name="Yang R."/>
            <person name="Briner A.E."/>
            <person name="Felis G.E."/>
            <person name="de Vos W.M."/>
            <person name="Barrangou R."/>
            <person name="Klaenhammer T.R."/>
            <person name="Caufield P.W."/>
            <person name="Cui Y."/>
            <person name="Zhang H."/>
            <person name="O'Toole P.W."/>
        </authorList>
    </citation>
    <scope>NUCLEOTIDE SEQUENCE [LARGE SCALE GENOMIC DNA]</scope>
    <source>
        <strain evidence="4 5">DSM 16230</strain>
    </source>
</reference>
<dbReference type="Proteomes" id="UP000051166">
    <property type="component" value="Unassembled WGS sequence"/>
</dbReference>
<evidence type="ECO:0000259" key="3">
    <source>
        <dbReference type="PROSITE" id="PS50977"/>
    </source>
</evidence>
<gene>
    <name evidence="4" type="ORF">FD50_GL001777</name>
</gene>
<dbReference type="PROSITE" id="PS50977">
    <property type="entry name" value="HTH_TETR_2"/>
    <property type="match status" value="1"/>
</dbReference>